<reference evidence="4" key="1">
    <citation type="journal article" date="2015" name="PLoS Genet.">
        <title>Genome Sequence and Transcriptome Analyses of Chrysochromulina tobin: Metabolic Tools for Enhanced Algal Fitness in the Prominent Order Prymnesiales (Haptophyceae).</title>
        <authorList>
            <person name="Hovde B.T."/>
            <person name="Deodato C.R."/>
            <person name="Hunsperger H.M."/>
            <person name="Ryken S.A."/>
            <person name="Yost W."/>
            <person name="Jha R.K."/>
            <person name="Patterson J."/>
            <person name="Monnat R.J. Jr."/>
            <person name="Barlow S.B."/>
            <person name="Starkenburg S.R."/>
            <person name="Cattolico R.A."/>
        </authorList>
    </citation>
    <scope>NUCLEOTIDE SEQUENCE</scope>
    <source>
        <strain evidence="4">CCMP291</strain>
    </source>
</reference>
<protein>
    <submittedName>
        <fullName evidence="3">Histone deacetylase</fullName>
    </submittedName>
</protein>
<evidence type="ECO:0000313" key="3">
    <source>
        <dbReference type="EMBL" id="KOO35863.1"/>
    </source>
</evidence>
<keyword evidence="4" id="KW-1185">Reference proteome</keyword>
<feature type="compositionally biased region" description="Basic and acidic residues" evidence="1">
    <location>
        <begin position="429"/>
        <end position="440"/>
    </location>
</feature>
<dbReference type="GO" id="GO:0004407">
    <property type="term" value="F:histone deacetylase activity"/>
    <property type="evidence" value="ECO:0007669"/>
    <property type="project" value="InterPro"/>
</dbReference>
<dbReference type="SUPFAM" id="SSF52768">
    <property type="entry name" value="Arginase/deacetylase"/>
    <property type="match status" value="1"/>
</dbReference>
<dbReference type="GO" id="GO:0040029">
    <property type="term" value="P:epigenetic regulation of gene expression"/>
    <property type="evidence" value="ECO:0007669"/>
    <property type="project" value="TreeGrafter"/>
</dbReference>
<feature type="compositionally biased region" description="Basic and acidic residues" evidence="1">
    <location>
        <begin position="490"/>
        <end position="507"/>
    </location>
</feature>
<evidence type="ECO:0000313" key="4">
    <source>
        <dbReference type="Proteomes" id="UP000037460"/>
    </source>
</evidence>
<dbReference type="InterPro" id="IPR037138">
    <property type="entry name" value="His_deacetylse_dom_sf"/>
</dbReference>
<comment type="caution">
    <text evidence="3">The sequence shown here is derived from an EMBL/GenBank/DDBJ whole genome shotgun (WGS) entry which is preliminary data.</text>
</comment>
<dbReference type="EMBL" id="JWZX01000725">
    <property type="protein sequence ID" value="KOO35863.1"/>
    <property type="molecule type" value="Genomic_DNA"/>
</dbReference>
<dbReference type="Pfam" id="PF00850">
    <property type="entry name" value="Hist_deacetyl"/>
    <property type="match status" value="1"/>
</dbReference>
<dbReference type="InterPro" id="IPR003084">
    <property type="entry name" value="HDAC_I/II"/>
</dbReference>
<feature type="compositionally biased region" description="Low complexity" evidence="1">
    <location>
        <begin position="472"/>
        <end position="483"/>
    </location>
</feature>
<dbReference type="OrthoDB" id="73273at2759"/>
<dbReference type="PANTHER" id="PTHR10625">
    <property type="entry name" value="HISTONE DEACETYLASE HDAC1-RELATED"/>
    <property type="match status" value="1"/>
</dbReference>
<dbReference type="PRINTS" id="PR01271">
    <property type="entry name" value="HISDACETLASE"/>
</dbReference>
<sequence length="507" mass="53890">MARSVSLFHDERISVHASIEGSLLKPHILKLTYELIKAYGLLNHVSLRLTPTQWQPASVAEVTRFHTDAYVHFLEQLESNAAEVRDEAGNYVLNPSVVFTETAWLYSQAYTGGSLAAARMLRSSETDIAICWMGGQTHARRDCASGFSFVNDVVLAILALLQPSVEEPNEERRVLFLNLDAWHCSGVEEAFYTTDRVLCLSLHHRADGVYPGSGGSADCGEERGKHHTINLPVSDGLTDENLDALLLPVLAAAAERFCPHVIVCCAGAGLIAGDRLGCLNVSLDGHSRVLKALMSLELPLLVLGGCGFTQLNAAKVWCHATATLCGVELPMALPEHSYMDYYLHEPTLSVPTCTLDNRNSALALEALKETALYSVEQMPQRVKPQLKPVRAAAPPADAPPPLARTSTSVIGGASACIGLAATGAPPTDVEMRSARTRCESTADASAAASGMEPAAVPPASADEGGGAPAPVPAGENGAVVGMDVDGGEGDAGRERIDDDMVAEEHRR</sequence>
<dbReference type="AlphaFoldDB" id="A0A0M0KBR9"/>
<feature type="region of interest" description="Disordered" evidence="1">
    <location>
        <begin position="423"/>
        <end position="507"/>
    </location>
</feature>
<feature type="region of interest" description="Disordered" evidence="1">
    <location>
        <begin position="385"/>
        <end position="407"/>
    </location>
</feature>
<name>A0A0M0KBR9_9EUKA</name>
<dbReference type="InterPro" id="IPR023696">
    <property type="entry name" value="Ureohydrolase_dom_sf"/>
</dbReference>
<feature type="compositionally biased region" description="Low complexity" evidence="1">
    <location>
        <begin position="441"/>
        <end position="454"/>
    </location>
</feature>
<dbReference type="InterPro" id="IPR023801">
    <property type="entry name" value="His_deacetylse_dom"/>
</dbReference>
<evidence type="ECO:0000256" key="1">
    <source>
        <dbReference type="SAM" id="MobiDB-lite"/>
    </source>
</evidence>
<dbReference type="Proteomes" id="UP000037460">
    <property type="component" value="Unassembled WGS sequence"/>
</dbReference>
<proteinExistence type="predicted"/>
<dbReference type="Gene3D" id="3.40.800.20">
    <property type="entry name" value="Histone deacetylase domain"/>
    <property type="match status" value="1"/>
</dbReference>
<evidence type="ECO:0000259" key="2">
    <source>
        <dbReference type="Pfam" id="PF00850"/>
    </source>
</evidence>
<accession>A0A0M0KBR9</accession>
<gene>
    <name evidence="3" type="ORF">Ctob_011627</name>
</gene>
<organism evidence="3 4">
    <name type="scientific">Chrysochromulina tobinii</name>
    <dbReference type="NCBI Taxonomy" id="1460289"/>
    <lineage>
        <taxon>Eukaryota</taxon>
        <taxon>Haptista</taxon>
        <taxon>Haptophyta</taxon>
        <taxon>Prymnesiophyceae</taxon>
        <taxon>Prymnesiales</taxon>
        <taxon>Chrysochromulinaceae</taxon>
        <taxon>Chrysochromulina</taxon>
    </lineage>
</organism>
<dbReference type="PANTHER" id="PTHR10625:SF10">
    <property type="entry name" value="HISTONE DEACETYLASE HDAC1"/>
    <property type="match status" value="1"/>
</dbReference>
<feature type="domain" description="Histone deacetylase" evidence="2">
    <location>
        <begin position="26"/>
        <end position="324"/>
    </location>
</feature>